<protein>
    <submittedName>
        <fullName evidence="2">Uncharacterized protein</fullName>
    </submittedName>
</protein>
<reference evidence="1" key="3">
    <citation type="submission" date="2022-12" db="EMBL/GenBank/DDBJ databases">
        <authorList>
            <person name="Kardos G."/>
            <person name="Sarkozi R."/>
            <person name="Laczko L."/>
            <person name="Marton S."/>
            <person name="Makrai L."/>
            <person name="Banyai K."/>
            <person name="Fodor L."/>
        </authorList>
    </citation>
    <scope>NUCLEOTIDE SEQUENCE</scope>
    <source>
        <strain evidence="1">84/14</strain>
    </source>
</reference>
<dbReference type="EMBL" id="LR134515">
    <property type="protein sequence ID" value="VEJ16382.1"/>
    <property type="molecule type" value="Genomic_DNA"/>
</dbReference>
<sequence length="66" mass="7906">MKNKRYKRPNKSQIREYKAYLDAVKTMYEDMPDGAYFAILIDSTESWLNENNLGHLDAHDFYHQYG</sequence>
<proteinExistence type="predicted"/>
<dbReference type="Proteomes" id="UP001077788">
    <property type="component" value="Unassembled WGS sequence"/>
</dbReference>
<reference evidence="1" key="2">
    <citation type="journal article" date="2021" name="Vet Sci">
        <title>O-Serogroups and Pathovirotypes of Escherichia coli Isolated from Post-Weaning Piglets Showing Diarrhoea and/or Oedema in South Korea.</title>
        <authorList>
            <person name="Byun J.W."/>
            <person name="Moon B.Y."/>
            <person name="Do K.H."/>
            <person name="Lee K."/>
            <person name="Lee H.Y."/>
            <person name="Kim W.I."/>
            <person name="So B."/>
            <person name="Lee W.K."/>
        </authorList>
    </citation>
    <scope>NUCLEOTIDE SEQUENCE</scope>
    <source>
        <strain evidence="1">84/14</strain>
    </source>
</reference>
<dbReference type="Proteomes" id="UP000275510">
    <property type="component" value="Chromosome"/>
</dbReference>
<dbReference type="EMBL" id="JAPQFC010000001">
    <property type="protein sequence ID" value="MCY6523149.1"/>
    <property type="molecule type" value="Genomic_DNA"/>
</dbReference>
<accession>A0A3S5BLG4</accession>
<gene>
    <name evidence="2" type="ORF">NCTC10976_00467</name>
    <name evidence="1" type="ORF">OYG11_02635</name>
</gene>
<evidence type="ECO:0000313" key="3">
    <source>
        <dbReference type="Proteomes" id="UP000275510"/>
    </source>
</evidence>
<dbReference type="AlphaFoldDB" id="A0A3S5BLG4"/>
<organism evidence="2 3">
    <name type="scientific">Actinobacillus pleuropneumoniae</name>
    <name type="common">Haemophilus pleuropneumoniae</name>
    <dbReference type="NCBI Taxonomy" id="715"/>
    <lineage>
        <taxon>Bacteria</taxon>
        <taxon>Pseudomonadati</taxon>
        <taxon>Pseudomonadota</taxon>
        <taxon>Gammaproteobacteria</taxon>
        <taxon>Pasteurellales</taxon>
        <taxon>Pasteurellaceae</taxon>
        <taxon>Actinobacillus</taxon>
    </lineage>
</organism>
<evidence type="ECO:0000313" key="2">
    <source>
        <dbReference type="EMBL" id="VEJ16382.1"/>
    </source>
</evidence>
<evidence type="ECO:0000313" key="1">
    <source>
        <dbReference type="EMBL" id="MCY6523149.1"/>
    </source>
</evidence>
<dbReference type="RefSeq" id="WP_012478356.1">
    <property type="nucleotide sequence ID" value="NZ_CP031861.1"/>
</dbReference>
<name>A0A3S5BLG4_ACTPL</name>
<reference evidence="2 3" key="1">
    <citation type="submission" date="2018-12" db="EMBL/GenBank/DDBJ databases">
        <authorList>
            <consortium name="Pathogen Informatics"/>
        </authorList>
    </citation>
    <scope>NUCLEOTIDE SEQUENCE [LARGE SCALE GENOMIC DNA]</scope>
    <source>
        <strain evidence="2 3">NCTC10976</strain>
    </source>
</reference>